<evidence type="ECO:0000313" key="1">
    <source>
        <dbReference type="EMBL" id="RHZ78178.1"/>
    </source>
</evidence>
<comment type="caution">
    <text evidence="1">The sequence shown here is derived from an EMBL/GenBank/DDBJ whole genome shotgun (WGS) entry which is preliminary data.</text>
</comment>
<dbReference type="AlphaFoldDB" id="A0A397IV02"/>
<reference evidence="1 2" key="1">
    <citation type="submission" date="2018-08" db="EMBL/GenBank/DDBJ databases">
        <title>Genome and evolution of the arbuscular mycorrhizal fungus Diversispora epigaea (formerly Glomus versiforme) and its bacterial endosymbionts.</title>
        <authorList>
            <person name="Sun X."/>
            <person name="Fei Z."/>
            <person name="Harrison M."/>
        </authorList>
    </citation>
    <scope>NUCLEOTIDE SEQUENCE [LARGE SCALE GENOMIC DNA]</scope>
    <source>
        <strain evidence="1 2">IT104</strain>
    </source>
</reference>
<gene>
    <name evidence="1" type="ORF">Glove_166g275</name>
</gene>
<dbReference type="Proteomes" id="UP000266861">
    <property type="component" value="Unassembled WGS sequence"/>
</dbReference>
<organism evidence="1 2">
    <name type="scientific">Diversispora epigaea</name>
    <dbReference type="NCBI Taxonomy" id="1348612"/>
    <lineage>
        <taxon>Eukaryota</taxon>
        <taxon>Fungi</taxon>
        <taxon>Fungi incertae sedis</taxon>
        <taxon>Mucoromycota</taxon>
        <taxon>Glomeromycotina</taxon>
        <taxon>Glomeromycetes</taxon>
        <taxon>Diversisporales</taxon>
        <taxon>Diversisporaceae</taxon>
        <taxon>Diversispora</taxon>
    </lineage>
</organism>
<accession>A0A397IV02</accession>
<evidence type="ECO:0000313" key="2">
    <source>
        <dbReference type="Proteomes" id="UP000266861"/>
    </source>
</evidence>
<protein>
    <submittedName>
        <fullName evidence="1">Uncharacterized protein</fullName>
    </submittedName>
</protein>
<proteinExistence type="predicted"/>
<keyword evidence="2" id="KW-1185">Reference proteome</keyword>
<name>A0A397IV02_9GLOM</name>
<dbReference type="EMBL" id="PQFF01000156">
    <property type="protein sequence ID" value="RHZ78178.1"/>
    <property type="molecule type" value="Genomic_DNA"/>
</dbReference>
<sequence length="119" mass="13488">MLIRVFLGIGFGVGSLEIGLFSKEVRSAPPNKAIKEKNFLSSALNGTLSYILKEKKWLMFSKTIPTSLRRFHLLVRCATVYEHLTTVNPNQMNICGFGVDSEWILARDGVPYPQHNQQY</sequence>